<dbReference type="Proteomes" id="UP000694287">
    <property type="component" value="Unassembled WGS sequence"/>
</dbReference>
<comment type="caution">
    <text evidence="4">The sequence shown here is derived from an EMBL/GenBank/DDBJ whole genome shotgun (WGS) entry which is preliminary data.</text>
</comment>
<evidence type="ECO:0000313" key="4">
    <source>
        <dbReference type="EMBL" id="MBW0134815.1"/>
    </source>
</evidence>
<feature type="region of interest" description="Disordered" evidence="1">
    <location>
        <begin position="414"/>
        <end position="438"/>
    </location>
</feature>
<evidence type="ECO:0000256" key="2">
    <source>
        <dbReference type="SAM" id="Phobius"/>
    </source>
</evidence>
<evidence type="ECO:0000256" key="1">
    <source>
        <dbReference type="SAM" id="MobiDB-lite"/>
    </source>
</evidence>
<feature type="compositionally biased region" description="Pro residues" evidence="1">
    <location>
        <begin position="429"/>
        <end position="438"/>
    </location>
</feature>
<dbReference type="InterPro" id="IPR003399">
    <property type="entry name" value="Mce/MlaD"/>
</dbReference>
<evidence type="ECO:0000313" key="5">
    <source>
        <dbReference type="Proteomes" id="UP000694287"/>
    </source>
</evidence>
<keyword evidence="2" id="KW-0812">Transmembrane</keyword>
<name>A0ABS6URD1_9PSEU</name>
<dbReference type="RefSeq" id="WP_218600750.1">
    <property type="nucleotide sequence ID" value="NZ_JADQDJ010000002.1"/>
</dbReference>
<proteinExistence type="predicted"/>
<sequence>MKTKANMFTRALDHARNEPGLLRNVVVVAGLLLLSAVVGGYIFSQARASWPWEQHFEFTATFDQAPAISPGNGQEVRIAGVKVGEIRSASVTDNGDAALNLTLDPEYRVYENARLVLRPKSPLNEMYIELSPGGPPARELAEGDVLPASASVRPVQVDEVFGHLDANVQSALTTLLAESDAALANAPQALPAGLQAADGLVQRMEPVNVALQTRRDALERLMTALAQIAEAAGENDERLARLAASMQATLRVTGERSGDIDAVLTELPGLSDQLRAATGGVLELSEQLDPTLDNLREASDSLPDSLSRVTGVVDRAGEIVDTARPVLENARPVVDDLRPIVGDLNAALPDLKASTERLEYLTAYSLPYLVDLQAFVFNTTSAYSLRDSNGGILRGMQQYSPESLTGLTGLLENRPELFEPPGGAGAPPLTLPNPLPDN</sequence>
<dbReference type="PANTHER" id="PTHR33371:SF4">
    <property type="entry name" value="INTERMEMBRANE PHOSPHOLIPID TRANSPORT SYSTEM BINDING PROTEIN MLAD"/>
    <property type="match status" value="1"/>
</dbReference>
<dbReference type="InterPro" id="IPR052336">
    <property type="entry name" value="MlaD_Phospholipid_Transporter"/>
</dbReference>
<accession>A0ABS6URD1</accession>
<feature type="domain" description="Mce/MlaD" evidence="3">
    <location>
        <begin position="57"/>
        <end position="133"/>
    </location>
</feature>
<keyword evidence="5" id="KW-1185">Reference proteome</keyword>
<feature type="transmembrane region" description="Helical" evidence="2">
    <location>
        <begin position="21"/>
        <end position="43"/>
    </location>
</feature>
<organism evidence="4 5">
    <name type="scientific">Pseudonocardia abyssalis</name>
    <dbReference type="NCBI Taxonomy" id="2792008"/>
    <lineage>
        <taxon>Bacteria</taxon>
        <taxon>Bacillati</taxon>
        <taxon>Actinomycetota</taxon>
        <taxon>Actinomycetes</taxon>
        <taxon>Pseudonocardiales</taxon>
        <taxon>Pseudonocardiaceae</taxon>
        <taxon>Pseudonocardia</taxon>
    </lineage>
</organism>
<evidence type="ECO:0000259" key="3">
    <source>
        <dbReference type="Pfam" id="PF02470"/>
    </source>
</evidence>
<dbReference type="EMBL" id="JADQDK010000001">
    <property type="protein sequence ID" value="MBW0134815.1"/>
    <property type="molecule type" value="Genomic_DNA"/>
</dbReference>
<protein>
    <submittedName>
        <fullName evidence="4">MCE family protein</fullName>
    </submittedName>
</protein>
<keyword evidence="2" id="KW-1133">Transmembrane helix</keyword>
<dbReference type="Pfam" id="PF02470">
    <property type="entry name" value="MlaD"/>
    <property type="match status" value="1"/>
</dbReference>
<reference evidence="4 5" key="1">
    <citation type="submission" date="2020-11" db="EMBL/GenBank/DDBJ databases">
        <title>Pseudonocardia abyssalis sp. nov. and Pseudonocardia oceani sp. nov., description and phylogenomic analysis of two novel actinomycetes isolated from the deep Southern Ocean.</title>
        <authorList>
            <person name="Parra J."/>
        </authorList>
    </citation>
    <scope>NUCLEOTIDE SEQUENCE [LARGE SCALE GENOMIC DNA]</scope>
    <source>
        <strain evidence="4 5">KRD-168</strain>
    </source>
</reference>
<dbReference type="PANTHER" id="PTHR33371">
    <property type="entry name" value="INTERMEMBRANE PHOSPHOLIPID TRANSPORT SYSTEM BINDING PROTEIN MLAD-RELATED"/>
    <property type="match status" value="1"/>
</dbReference>
<keyword evidence="2" id="KW-0472">Membrane</keyword>
<gene>
    <name evidence="4" type="ORF">I4I81_11160</name>
</gene>